<name>A0AA40VRV5_9NOST</name>
<organism evidence="1 2">
    <name type="scientific">Komarekiella delphini-convector SJRDD-AB1</name>
    <dbReference type="NCBI Taxonomy" id="2593771"/>
    <lineage>
        <taxon>Bacteria</taxon>
        <taxon>Bacillati</taxon>
        <taxon>Cyanobacteriota</taxon>
        <taxon>Cyanophyceae</taxon>
        <taxon>Nostocales</taxon>
        <taxon>Nostocaceae</taxon>
        <taxon>Komarekiella</taxon>
        <taxon>Komarekiella delphini-convector</taxon>
    </lineage>
</organism>
<sequence>MEINGFGENKDQAVSAKRQLLKALSCRDKTAINSLIARWQTILGAEKLTALIVNEVMVECDSDSHSWFCQTFFGQSQYAQMHRKAESNIFRILIGEGLEPGKDFSFGLSGEIIISDRAQQILLSQLPKERIPSFEAQLQSSPVPSPVAAIEQQLGCPFFTNLTEIATQQIQMLNNSQAAAYLGVLLAGLVKRHPALQSVDFPTLFIFRTLKGLSPERAMAILNDPQTDPEFDETIIFQHLLAAMEDTEYHRIAGLDGVISIEHLKKLDLVWCGDRRISEIIAMMEKWHSRKEIRSQEPGTGS</sequence>
<gene>
    <name evidence="1" type="ORF">FNW02_16125</name>
</gene>
<accession>A0AA40VRV5</accession>
<dbReference type="EMBL" id="VJXY01000016">
    <property type="protein sequence ID" value="MBD6617312.1"/>
    <property type="molecule type" value="Genomic_DNA"/>
</dbReference>
<evidence type="ECO:0000313" key="1">
    <source>
        <dbReference type="EMBL" id="MBD6617312.1"/>
    </source>
</evidence>
<comment type="caution">
    <text evidence="1">The sequence shown here is derived from an EMBL/GenBank/DDBJ whole genome shotgun (WGS) entry which is preliminary data.</text>
</comment>
<dbReference type="AlphaFoldDB" id="A0AA40VRV5"/>
<evidence type="ECO:0000313" key="2">
    <source>
        <dbReference type="Proteomes" id="UP001165986"/>
    </source>
</evidence>
<protein>
    <submittedName>
        <fullName evidence="1">Uncharacterized protein</fullName>
    </submittedName>
</protein>
<proteinExistence type="predicted"/>
<reference evidence="1" key="1">
    <citation type="submission" date="2019-07" db="EMBL/GenBank/DDBJ databases">
        <title>Toxilogical consequences of a new and cryptic species of cyanobacteria (Komarekiella delphini-convector) recovered from the epidermis of a bottlenose dolphin and 1500 ft. in the air.</title>
        <authorList>
            <person name="Brown A.O."/>
            <person name="Dvorak P."/>
            <person name="Villanueva C.D."/>
            <person name="Foss A.J."/>
            <person name="Garvey A.D."/>
            <person name="Gibson Q.A."/>
            <person name="Johansen J.R."/>
            <person name="Casamatta D.A."/>
        </authorList>
    </citation>
    <scope>NUCLEOTIDE SEQUENCE</scope>
    <source>
        <strain evidence="1">SJRDD-AB1</strain>
    </source>
</reference>
<keyword evidence="2" id="KW-1185">Reference proteome</keyword>
<dbReference type="Proteomes" id="UP001165986">
    <property type="component" value="Unassembled WGS sequence"/>
</dbReference>